<feature type="domain" description="Cadherin" evidence="20">
    <location>
        <begin position="113"/>
        <end position="224"/>
    </location>
</feature>
<dbReference type="FunFam" id="2.60.40.60:FF:000007">
    <property type="entry name" value="Protocadherin alpha 2"/>
    <property type="match status" value="1"/>
</dbReference>
<evidence type="ECO:0000259" key="20">
    <source>
        <dbReference type="PROSITE" id="PS50268"/>
    </source>
</evidence>
<comment type="caution">
    <text evidence="21">The sequence shown here is derived from an EMBL/GenBank/DDBJ whole genome shotgun (WGS) entry which is preliminary data.</text>
</comment>
<feature type="region of interest" description="Disordered" evidence="17">
    <location>
        <begin position="3221"/>
        <end position="3250"/>
    </location>
</feature>
<evidence type="ECO:0000256" key="15">
    <source>
        <dbReference type="ARBA" id="ARBA00079083"/>
    </source>
</evidence>
<feature type="domain" description="Cadherin" evidence="20">
    <location>
        <begin position="1070"/>
        <end position="1172"/>
    </location>
</feature>
<feature type="domain" description="Cadherin" evidence="20">
    <location>
        <begin position="1934"/>
        <end position="2037"/>
    </location>
</feature>
<feature type="domain" description="Cadherin" evidence="20">
    <location>
        <begin position="857"/>
        <end position="962"/>
    </location>
</feature>
<dbReference type="FunFam" id="2.60.40.60:FF:000081">
    <property type="entry name" value="protocadherin Fat 4"/>
    <property type="match status" value="1"/>
</dbReference>
<dbReference type="GO" id="GO:0048589">
    <property type="term" value="P:developmental growth"/>
    <property type="evidence" value="ECO:0007669"/>
    <property type="project" value="UniProtKB-ARBA"/>
</dbReference>
<keyword evidence="11" id="KW-1015">Disulfide bond</keyword>
<feature type="domain" description="Cadherin" evidence="20">
    <location>
        <begin position="1508"/>
        <end position="1616"/>
    </location>
</feature>
<keyword evidence="4 18" id="KW-0812">Transmembrane</keyword>
<sequence length="3333" mass="362301">MLRAIICIMIAAAAAEHVREFSVRENARAGTFVGHLGDELPDAAPPYTIVPVLGSAVNDDLKIDAHTGEIRTRVPLDRENRDHYALVAIPASGDNIRVVVRVSDENDNSPTFPTSVMNVEFSENTPRDVKRKLNPAKDQDLGVFNTQRYNIVSGNTDNAFKLSSHRERDGVLYLDLQINGFLDRETTDHYELVIEALDGGTPPLRGTMTVNITILDVNDNPPVFAESAYSAMIPENATVGTTVLKVFAIDSDEGDNGLIEYSINRRQSDRDNMFKINPDTGEIIVNKLLDFETKELHELVVVARDKGAQPLETTAFVSIRVTDVNDNQPTIDVIFLSDDATPKVSESAQLDEFVARISVHDPDSKTEYANVNVTLNGGDGHFDLRTHDNIIYLVVVALPLDRESQSSYTLNVVATDKGSPPLHASRIITLLVTDINDNPPTFVESEYKANVPEAAAPGTPVLQVSALDADEGENSEIRYSILPSPQSDWFSIDERSGLVTTRVRVDCETNPMPKLIVVASDRGNPPLSSTATLLVTVLDVNDNEPIFDQSFYNVTVPENEAVGSCILKMSAIDPDCGVNAIVNYTLGDFLARQFSIKADSGELCVSAPLDYEANSDYEFPVIASDRGGLSTTAMVKIQLLDINDNVPAFTVKDYNVSLKEGRISSNEPIVAVTASDADSGRFGTVTYRIVNGNDNDVFRIDRSTGEIFITKPSLIQASGKFDLEISATDGGGLAAPQGATVHINVIPAGVGSALFDKPRYNFRVREDVRSGTIVGNLKATAGGKQLVRYSIISGDIDNHFTIETHTGAIRTSKSLDRETTSSYLLNVRAATGNPPSYDQTQVQITLEDVNDNVPEFGTSSVRVSVAESAQIGSIVYAARATDEDEGKNGMITYQLVSATGPANTFAVNSQHGLVTLLRLLDYENLVRHTVIISAQDGGNPQLSANLTLVVDVQDINDNSPVFEHDTYTANVLESDAVKTKILEIQAIDKDTGNNARITYRVVSENNTNEEHFRVQPSTGWVYLAKALDRETIAKHKMTIIATDNGIPPLSATASLIVNVVDANDNDPAFSQASYEFLVEENQKVGAFVGKISATDEDIGDNAVIKYSLFPSNTSFVVNPSTGVITAKEVLDREYKNTYLLFAEARDQGTLPKSVRVPVTIKVTDVNDNSPEIIDPREDVVSVREEQQPGAEVARVKAIDRDEGVNASVIYSILNERDMDGFGVFVIDSNTGVIKTSTVLDHEERSIYRLTVAATDGGNPPRQTVRQLKVEVLDLNDNRPTFTSSSLTFKVREDAKVGHVVGKVVCCDSDINDNIISNDEEKQISYLLMPLTSDHLPGTFEIDRRTGSLVVARPLDRELQDEYRLEVRALDTSATNNPQSSAVAIRIEIIDVNDNAPEWHEDPINIDVSEITNIGSTIYNFSAKDADSGSNGELNFHIISSQPASNNVFNLDSLTGTLTLNSHLDFEVLKEYWLVVEATDLATNVSERLVTSATVHISVLDANDNTPTFVSANKVSVTLNTLSGTLYQALAVDSDSGENGRLSYYISGGNDYAYFSMEYDTGKLTLTNKFSSDISKVRPGVYKLNLTASDHGVPFPRQSHMSLLLTLQESTNVPPRFTDSYYRANISEDIRPGSFVTRLSAKSSRGNTGALNFMIPSSMAGDKFSIDERLGTVTVKTKIDREEADQYIFPVYVTDSSTFQSTANFDVATVSVNVLDVNDNSPTFKIGSCYTLTVPENNEPEVIHTVTATDKDIGANGVITYSISSGNNGNKFTIDATTGKLTAKTLDRETQAKYDLTIVAYDHGSPVALQGACNLTVMVEDQNDNDPVFDTGHYSATIPEDAQIDTSIIKVRATDADLGFNKRIVYSLANESQGLFRIDNKSGVIYTTGYFDREKTSIYHFEAVATDQGRYIARSQRVSVEVIINDVNDNKPIFTKYPFREQMATLTPPGQSLLRVSATDNDIGINAEILYELLDTSSNKFRINPTTGILTATQSLASENGKLIHLKVMAKDKGSPPQSTIGLIEIRVGDYNDQNPSLTFQNNTYNITLEEGSAYGKEVLQVTALRSDGRRQRIIYEFGNGNDQYEFEIDSNTGVIRVNNSANLDYESYPGPTRKLVVVARTEGSPALYGYCQVIVNLLDQNDHAPRFTQQQYIANVLEGNTKGEFVVQLSAKDGDRGANARILYHIVDGNHDNAFIIEPAFSSSVKTNIVLDREIRETYKLTVIATDEGNPQMTGTATLRINVVDINDNQPTFPPPNVISVSEGTEVGSVLTSVTANDVDTYPALKYAIVDGDNTFSIDRYSGKIVLNRPLDYENKKIYEVNISASDSEHVARTTLTIKVTDVNDNTPVFDEITYNRVLPEGSGILEIGRVSAKDIDSEENGKITYSILDPSPGYYIDAETGVLFVNYSALPGSKRDKQIAVIATDHGKPNRSAVASFRISTGASSEIKPFIAQDTYRISVSEDSEKGSTLLQIGGINDILKKYNLDFHIISGNEGDMFDVTSEGTLVLVNRLDRETQDSYIIGLAAVEKGKVMSYSQNKSSITIYVTVTDANDNAPVFSTSDFDLSVSEDVKVGHTLTQLTINDADLYGTPNSAVVFNITSGDDNNFFYIHPTTGSLTVNKSLDYDTGKSKHKLIIVACDLGTPCLCNAVFIKVQILDENDNTPTFPVSEYFETIGENERVGTSVFTARATDLDKGKYGILNYSIEPISSNYNRNDDSWKMFQIDPVTGLVNTNAVFDYEQKNKYEFSIKASDLGGKSSSVKVRIDVESHDEFYPQFTQKTYNFGVPKSGSLPAGYIIGQATATDKDKGIDGRIVYQLSTSHSYFKINRTTGVIILKKKVDSVQSLFGSDKSISLVITASSGRQGSLTNKTAVEILLDPLAVVSDHPNMINDTSVSQSSGLSDWALGLLIAFIFIIIIFAAAFLFLHMKNKRHKKVNKPGLNSEGVGATNSYVDPSAFDTIPIRNTGPVNSANQFAPPKYDEIPPYGAHTASSNSGAATTSELSGSDQSGSSGRGSAEDGEDGEDEEIRMINEGPLQRESGIHRQVGGVDDDNLSDVSVHNTQEYLARLGIVDTGTGGGASTSSRRNDNVGNKETMLHHGAIDSMHIFDEDGAHENDITNLIYAKLNEVTGSERASSADETSAAVDRAMALGAFSSAAGENTAVPTAGPSMTGSLSSIVHSEEELTGSYNWDYLLDWGPQYQPLAHVFSEIARLKDDAVSLQSGNSGTSSAKSKGTSISGGKSVPPPLLTTVAPRSCPAPSLSCRQPQHLLPRSPISHDVSGGFSAAAAMSPSFSPSLSPLATRSPSMSPLVGPGLPPAPGSRKPPHSTIRM</sequence>
<keyword evidence="12" id="KW-0325">Glycoprotein</keyword>
<feature type="domain" description="Cadherin" evidence="20">
    <location>
        <begin position="2560"/>
        <end position="2667"/>
    </location>
</feature>
<feature type="domain" description="Cadherin" evidence="20">
    <location>
        <begin position="756"/>
        <end position="856"/>
    </location>
</feature>
<dbReference type="GO" id="GO:0009887">
    <property type="term" value="P:animal organ morphogenesis"/>
    <property type="evidence" value="ECO:0007669"/>
    <property type="project" value="UniProtKB-ARBA"/>
</dbReference>
<feature type="domain" description="Cadherin" evidence="20">
    <location>
        <begin position="225"/>
        <end position="331"/>
    </location>
</feature>
<comment type="subunit">
    <text evidence="13">Heterophilic interaction with FAT4; this interaction affects their respective protein levels.</text>
</comment>
<evidence type="ECO:0000256" key="8">
    <source>
        <dbReference type="ARBA" id="ARBA00022889"/>
    </source>
</evidence>
<evidence type="ECO:0000256" key="4">
    <source>
        <dbReference type="ARBA" id="ARBA00022692"/>
    </source>
</evidence>
<feature type="signal peptide" evidence="19">
    <location>
        <begin position="1"/>
        <end position="15"/>
    </location>
</feature>
<feature type="domain" description="Cadherin" evidence="20">
    <location>
        <begin position="2040"/>
        <end position="2147"/>
    </location>
</feature>
<dbReference type="GO" id="GO:0016477">
    <property type="term" value="P:cell migration"/>
    <property type="evidence" value="ECO:0007669"/>
    <property type="project" value="UniProtKB-ARBA"/>
</dbReference>
<feature type="domain" description="Cadherin" evidence="20">
    <location>
        <begin position="1399"/>
        <end position="1508"/>
    </location>
</feature>
<dbReference type="EMBL" id="CAKASE010000078">
    <property type="protein sequence ID" value="CAG9579027.1"/>
    <property type="molecule type" value="Genomic_DNA"/>
</dbReference>
<dbReference type="SMART" id="SM00112">
    <property type="entry name" value="CA"/>
    <property type="match status" value="27"/>
</dbReference>
<protein>
    <recommendedName>
        <fullName evidence="14">Protocadherin-16</fullName>
    </recommendedName>
    <alternativeName>
        <fullName evidence="15">Protein dachsous homolog 1</fullName>
    </alternativeName>
</protein>
<feature type="domain" description="Cadherin" evidence="20">
    <location>
        <begin position="2453"/>
        <end position="2559"/>
    </location>
</feature>
<feature type="domain" description="Cadherin" evidence="20">
    <location>
        <begin position="1829"/>
        <end position="1933"/>
    </location>
</feature>
<dbReference type="PROSITE" id="PS50268">
    <property type="entry name" value="CADHERIN_2"/>
    <property type="match status" value="27"/>
</dbReference>
<dbReference type="PROSITE" id="PS00232">
    <property type="entry name" value="CADHERIN_1"/>
    <property type="match status" value="17"/>
</dbReference>
<dbReference type="FunFam" id="2.60.40.60:FF:000353">
    <property type="entry name" value="Dachsous, isoform B"/>
    <property type="match status" value="1"/>
</dbReference>
<feature type="domain" description="Cadherin" evidence="20">
    <location>
        <begin position="2351"/>
        <end position="2452"/>
    </location>
</feature>
<dbReference type="PRINTS" id="PR00205">
    <property type="entry name" value="CADHERIN"/>
</dbReference>
<dbReference type="FunFam" id="2.60.40.60:FF:000061">
    <property type="entry name" value="FAT atypical cadherin 3"/>
    <property type="match status" value="1"/>
</dbReference>
<evidence type="ECO:0000256" key="14">
    <source>
        <dbReference type="ARBA" id="ARBA00072299"/>
    </source>
</evidence>
<feature type="region of interest" description="Disordered" evidence="17">
    <location>
        <begin position="2964"/>
        <end position="3026"/>
    </location>
</feature>
<dbReference type="FunFam" id="2.60.40.60:FF:000104">
    <property type="entry name" value="cadherin-23 isoform X1"/>
    <property type="match status" value="1"/>
</dbReference>
<dbReference type="InterPro" id="IPR015919">
    <property type="entry name" value="Cadherin-like_sf"/>
</dbReference>
<dbReference type="FunFam" id="2.60.40.60:FF:000015">
    <property type="entry name" value="FAT atypical cadherin 1"/>
    <property type="match status" value="1"/>
</dbReference>
<dbReference type="Gene3D" id="2.60.40.60">
    <property type="entry name" value="Cadherins"/>
    <property type="match status" value="27"/>
</dbReference>
<evidence type="ECO:0000313" key="21">
    <source>
        <dbReference type="EMBL" id="CAG9579027.1"/>
    </source>
</evidence>
<evidence type="ECO:0000256" key="16">
    <source>
        <dbReference type="PROSITE-ProRule" id="PRU00043"/>
    </source>
</evidence>
<dbReference type="SUPFAM" id="SSF49313">
    <property type="entry name" value="Cadherin-like"/>
    <property type="match status" value="27"/>
</dbReference>
<dbReference type="Proteomes" id="UP000789524">
    <property type="component" value="Unassembled WGS sequence"/>
</dbReference>
<dbReference type="FunFam" id="2.60.40.60:FF:000116">
    <property type="entry name" value="Dachsous cadherin-related 2"/>
    <property type="match status" value="1"/>
</dbReference>
<keyword evidence="5 19" id="KW-0732">Signal</keyword>
<keyword evidence="6" id="KW-0677">Repeat</keyword>
<accession>A0A8J2R4R2</accession>
<dbReference type="GO" id="GO:0030154">
    <property type="term" value="P:cell differentiation"/>
    <property type="evidence" value="ECO:0007669"/>
    <property type="project" value="UniProtKB-ARBA"/>
</dbReference>
<feature type="domain" description="Cadherin" evidence="20">
    <location>
        <begin position="1174"/>
        <end position="1281"/>
    </location>
</feature>
<feature type="compositionally biased region" description="Low complexity" evidence="17">
    <location>
        <begin position="2989"/>
        <end position="3016"/>
    </location>
</feature>
<keyword evidence="22" id="KW-1185">Reference proteome</keyword>
<evidence type="ECO:0000256" key="6">
    <source>
        <dbReference type="ARBA" id="ARBA00022737"/>
    </source>
</evidence>
<dbReference type="FunFam" id="2.60.40.60:FF:000092">
    <property type="entry name" value="Protocadherin 8"/>
    <property type="match status" value="1"/>
</dbReference>
<keyword evidence="3" id="KW-0245">EGF-like domain</keyword>
<comment type="subcellular location">
    <subcellularLocation>
        <location evidence="1">Cell membrane</location>
        <topology evidence="1">Single-pass type I membrane protein</topology>
    </subcellularLocation>
</comment>
<evidence type="ECO:0000256" key="13">
    <source>
        <dbReference type="ARBA" id="ARBA00062150"/>
    </source>
</evidence>
<dbReference type="PANTHER" id="PTHR24026:SF126">
    <property type="entry name" value="PROTOCADHERIN FAT 4"/>
    <property type="match status" value="1"/>
</dbReference>
<feature type="region of interest" description="Disordered" evidence="17">
    <location>
        <begin position="3293"/>
        <end position="3333"/>
    </location>
</feature>
<feature type="domain" description="Cadherin" evidence="20">
    <location>
        <begin position="2148"/>
        <end position="2253"/>
    </location>
</feature>
<evidence type="ECO:0000256" key="11">
    <source>
        <dbReference type="ARBA" id="ARBA00023157"/>
    </source>
</evidence>
<dbReference type="FunFam" id="2.60.40.60:FF:000140">
    <property type="entry name" value="Dachsous cadherin-related 1"/>
    <property type="match status" value="1"/>
</dbReference>
<evidence type="ECO:0000256" key="9">
    <source>
        <dbReference type="ARBA" id="ARBA00022989"/>
    </source>
</evidence>
<dbReference type="OrthoDB" id="6252479at2759"/>
<feature type="compositionally biased region" description="Low complexity" evidence="17">
    <location>
        <begin position="3293"/>
        <end position="3303"/>
    </location>
</feature>
<evidence type="ECO:0000256" key="18">
    <source>
        <dbReference type="SAM" id="Phobius"/>
    </source>
</evidence>
<dbReference type="PANTHER" id="PTHR24026">
    <property type="entry name" value="FAT ATYPICAL CADHERIN-RELATED"/>
    <property type="match status" value="1"/>
</dbReference>
<dbReference type="GO" id="GO:0005509">
    <property type="term" value="F:calcium ion binding"/>
    <property type="evidence" value="ECO:0007669"/>
    <property type="project" value="UniProtKB-UniRule"/>
</dbReference>
<evidence type="ECO:0000256" key="3">
    <source>
        <dbReference type="ARBA" id="ARBA00022536"/>
    </source>
</evidence>
<feature type="domain" description="Cadherin" evidence="20">
    <location>
        <begin position="1725"/>
        <end position="1828"/>
    </location>
</feature>
<evidence type="ECO:0000256" key="7">
    <source>
        <dbReference type="ARBA" id="ARBA00022837"/>
    </source>
</evidence>
<evidence type="ECO:0000256" key="5">
    <source>
        <dbReference type="ARBA" id="ARBA00022729"/>
    </source>
</evidence>
<dbReference type="Gene3D" id="4.10.900.10">
    <property type="entry name" value="TCF3-CBD (Catenin binding domain)"/>
    <property type="match status" value="1"/>
</dbReference>
<dbReference type="CDD" id="cd11304">
    <property type="entry name" value="Cadherin_repeat"/>
    <property type="match status" value="27"/>
</dbReference>
<name>A0A8J2R4R2_9NEOP</name>
<keyword evidence="8" id="KW-0130">Cell adhesion</keyword>
<feature type="domain" description="Cadherin" evidence="20">
    <location>
        <begin position="2779"/>
        <end position="2890"/>
    </location>
</feature>
<dbReference type="Pfam" id="PF00028">
    <property type="entry name" value="Cadherin"/>
    <property type="match status" value="24"/>
</dbReference>
<feature type="domain" description="Cadherin" evidence="20">
    <location>
        <begin position="2253"/>
        <end position="2350"/>
    </location>
</feature>
<feature type="domain" description="Cadherin" evidence="20">
    <location>
        <begin position="1617"/>
        <end position="1723"/>
    </location>
</feature>
<dbReference type="GO" id="GO:0005886">
    <property type="term" value="C:plasma membrane"/>
    <property type="evidence" value="ECO:0007669"/>
    <property type="project" value="UniProtKB-SubCell"/>
</dbReference>
<keyword evidence="10 18" id="KW-0472">Membrane</keyword>
<dbReference type="InterPro" id="IPR002126">
    <property type="entry name" value="Cadherin-like_dom"/>
</dbReference>
<dbReference type="FunFam" id="2.60.40.60:FF:000035">
    <property type="entry name" value="Protocadherin Fat 3"/>
    <property type="match status" value="1"/>
</dbReference>
<evidence type="ECO:0000256" key="12">
    <source>
        <dbReference type="ARBA" id="ARBA00023180"/>
    </source>
</evidence>
<dbReference type="FunFam" id="2.60.40.60:FF:000039">
    <property type="entry name" value="FAT atypical cadherin 3"/>
    <property type="match status" value="1"/>
</dbReference>
<evidence type="ECO:0000313" key="22">
    <source>
        <dbReference type="Proteomes" id="UP000789524"/>
    </source>
</evidence>
<proteinExistence type="predicted"/>
<feature type="domain" description="Cadherin" evidence="20">
    <location>
        <begin position="1282"/>
        <end position="1398"/>
    </location>
</feature>
<dbReference type="FunFam" id="2.60.40.60:FF:000226">
    <property type="entry name" value="Dachsous, isoform B"/>
    <property type="match status" value="1"/>
</dbReference>
<feature type="domain" description="Cadherin" evidence="20">
    <location>
        <begin position="650"/>
        <end position="760"/>
    </location>
</feature>
<evidence type="ECO:0000256" key="10">
    <source>
        <dbReference type="ARBA" id="ARBA00023136"/>
    </source>
</evidence>
<evidence type="ECO:0000256" key="1">
    <source>
        <dbReference type="ARBA" id="ARBA00004251"/>
    </source>
</evidence>
<feature type="chain" id="PRO_5035228788" description="Protocadherin-16" evidence="19">
    <location>
        <begin position="16"/>
        <end position="3333"/>
    </location>
</feature>
<gene>
    <name evidence="21" type="ORF">DCHRY22_LOCUS13025</name>
</gene>
<dbReference type="InterPro" id="IPR027397">
    <property type="entry name" value="Catenin-bd_sf"/>
</dbReference>
<feature type="domain" description="Cadherin" evidence="20">
    <location>
        <begin position="548"/>
        <end position="649"/>
    </location>
</feature>
<dbReference type="InterPro" id="IPR020894">
    <property type="entry name" value="Cadherin_CS"/>
</dbReference>
<dbReference type="GO" id="GO:0001736">
    <property type="term" value="P:establishment of planar polarity"/>
    <property type="evidence" value="ECO:0007669"/>
    <property type="project" value="UniProtKB-ARBA"/>
</dbReference>
<keyword evidence="2" id="KW-1003">Cell membrane</keyword>
<dbReference type="GO" id="GO:0007156">
    <property type="term" value="P:homophilic cell adhesion via plasma membrane adhesion molecules"/>
    <property type="evidence" value="ECO:0007669"/>
    <property type="project" value="InterPro"/>
</dbReference>
<feature type="transmembrane region" description="Helical" evidence="18">
    <location>
        <begin position="2905"/>
        <end position="2927"/>
    </location>
</feature>
<feature type="domain" description="Cadherin" evidence="20">
    <location>
        <begin position="2668"/>
        <end position="2778"/>
    </location>
</feature>
<organism evidence="21 22">
    <name type="scientific">Danaus chrysippus</name>
    <name type="common">African queen</name>
    <dbReference type="NCBI Taxonomy" id="151541"/>
    <lineage>
        <taxon>Eukaryota</taxon>
        <taxon>Metazoa</taxon>
        <taxon>Ecdysozoa</taxon>
        <taxon>Arthropoda</taxon>
        <taxon>Hexapoda</taxon>
        <taxon>Insecta</taxon>
        <taxon>Pterygota</taxon>
        <taxon>Neoptera</taxon>
        <taxon>Endopterygota</taxon>
        <taxon>Lepidoptera</taxon>
        <taxon>Glossata</taxon>
        <taxon>Ditrysia</taxon>
        <taxon>Papilionoidea</taxon>
        <taxon>Nymphalidae</taxon>
        <taxon>Danainae</taxon>
        <taxon>Danaini</taxon>
        <taxon>Danaina</taxon>
        <taxon>Danaus</taxon>
        <taxon>Anosia</taxon>
    </lineage>
</organism>
<dbReference type="FunFam" id="2.60.40.60:FF:000020">
    <property type="entry name" value="Dachsous cadherin-related 1b"/>
    <property type="match status" value="6"/>
</dbReference>
<evidence type="ECO:0000256" key="17">
    <source>
        <dbReference type="SAM" id="MobiDB-lite"/>
    </source>
</evidence>
<keyword evidence="7 16" id="KW-0106">Calcium</keyword>
<feature type="domain" description="Cadherin" evidence="20">
    <location>
        <begin position="15"/>
        <end position="112"/>
    </location>
</feature>
<evidence type="ECO:0000256" key="19">
    <source>
        <dbReference type="SAM" id="SignalP"/>
    </source>
</evidence>
<feature type="domain" description="Cadherin" evidence="20">
    <location>
        <begin position="344"/>
        <end position="442"/>
    </location>
</feature>
<feature type="domain" description="Cadherin" evidence="20">
    <location>
        <begin position="443"/>
        <end position="547"/>
    </location>
</feature>
<feature type="domain" description="Cadherin" evidence="20">
    <location>
        <begin position="963"/>
        <end position="1069"/>
    </location>
</feature>
<dbReference type="GO" id="GO:0007163">
    <property type="term" value="P:establishment or maintenance of cell polarity"/>
    <property type="evidence" value="ECO:0007669"/>
    <property type="project" value="UniProtKB-ARBA"/>
</dbReference>
<feature type="compositionally biased region" description="Low complexity" evidence="17">
    <location>
        <begin position="3224"/>
        <end position="3244"/>
    </location>
</feature>
<keyword evidence="9 18" id="KW-1133">Transmembrane helix</keyword>
<reference evidence="21" key="1">
    <citation type="submission" date="2021-09" db="EMBL/GenBank/DDBJ databases">
        <authorList>
            <person name="Martin H S."/>
        </authorList>
    </citation>
    <scope>NUCLEOTIDE SEQUENCE</scope>
</reference>
<evidence type="ECO:0000256" key="2">
    <source>
        <dbReference type="ARBA" id="ARBA00022475"/>
    </source>
</evidence>
<dbReference type="FunFam" id="2.60.40.60:FF:000058">
    <property type="entry name" value="FAT atypical cadherin 3"/>
    <property type="match status" value="1"/>
</dbReference>
<dbReference type="FunFam" id="2.60.40.60:FF:000102">
    <property type="entry name" value="Dachsous cadherin-related 1b"/>
    <property type="match status" value="1"/>
</dbReference>